<organism evidence="1 2">
    <name type="scientific">Tritonibacter aquimaris</name>
    <dbReference type="NCBI Taxonomy" id="2663379"/>
    <lineage>
        <taxon>Bacteria</taxon>
        <taxon>Pseudomonadati</taxon>
        <taxon>Pseudomonadota</taxon>
        <taxon>Alphaproteobacteria</taxon>
        <taxon>Rhodobacterales</taxon>
        <taxon>Paracoccaceae</taxon>
        <taxon>Tritonibacter</taxon>
    </lineage>
</organism>
<dbReference type="RefSeq" id="WP_153548823.1">
    <property type="nucleotide sequence ID" value="NZ_WIXK01000009.1"/>
</dbReference>
<gene>
    <name evidence="1" type="ORF">GG681_14865</name>
</gene>
<comment type="caution">
    <text evidence="1">The sequence shown here is derived from an EMBL/GenBank/DDBJ whole genome shotgun (WGS) entry which is preliminary data.</text>
</comment>
<accession>A0A844B3H1</accession>
<evidence type="ECO:0000313" key="1">
    <source>
        <dbReference type="EMBL" id="MQY43926.1"/>
    </source>
</evidence>
<dbReference type="AlphaFoldDB" id="A0A844B3H1"/>
<proteinExistence type="predicted"/>
<evidence type="ECO:0000313" key="2">
    <source>
        <dbReference type="Proteomes" id="UP000436694"/>
    </source>
</evidence>
<reference evidence="1 2" key="1">
    <citation type="submission" date="2019-10" db="EMBL/GenBank/DDBJ databases">
        <title>Epibacterium sp. nov., isolated from seawater.</title>
        <authorList>
            <person name="Zhang X."/>
            <person name="Li N."/>
        </authorList>
    </citation>
    <scope>NUCLEOTIDE SEQUENCE [LARGE SCALE GENOMIC DNA]</scope>
    <source>
        <strain evidence="1 2">SM1969</strain>
    </source>
</reference>
<dbReference type="EMBL" id="WIXK01000009">
    <property type="protein sequence ID" value="MQY43926.1"/>
    <property type="molecule type" value="Genomic_DNA"/>
</dbReference>
<keyword evidence="2" id="KW-1185">Reference proteome</keyword>
<name>A0A844B3H1_9RHOB</name>
<sequence>MVRFQKTTAIRFENLSEDEQLLVSIYRDWRRFGTTVEQSEYNLSQLLRDDPIAVALPVLFAFFKASVPPCCDEDYDAMWLCVSEERLLLLLAGDDLARKNYMAQRCRATLQAVPLHLRTPDQIRPKRRLVRFGFMTGFGATADFA</sequence>
<protein>
    <submittedName>
        <fullName evidence="1">Uncharacterized protein</fullName>
    </submittedName>
</protein>
<dbReference type="Proteomes" id="UP000436694">
    <property type="component" value="Unassembled WGS sequence"/>
</dbReference>